<reference evidence="2" key="1">
    <citation type="submission" date="2021-06" db="EMBL/GenBank/DDBJ databases">
        <title>Parelaphostrongylus tenuis whole genome reference sequence.</title>
        <authorList>
            <person name="Garwood T.J."/>
            <person name="Larsen P.A."/>
            <person name="Fountain-Jones N.M."/>
            <person name="Garbe J.R."/>
            <person name="Macchietto M.G."/>
            <person name="Kania S.A."/>
            <person name="Gerhold R.W."/>
            <person name="Richards J.E."/>
            <person name="Wolf T.M."/>
        </authorList>
    </citation>
    <scope>NUCLEOTIDE SEQUENCE</scope>
    <source>
        <strain evidence="2">MNPRO001-30</strain>
        <tissue evidence="2">Meninges</tissue>
    </source>
</reference>
<dbReference type="Proteomes" id="UP001196413">
    <property type="component" value="Unassembled WGS sequence"/>
</dbReference>
<evidence type="ECO:0000256" key="1">
    <source>
        <dbReference type="SAM" id="Phobius"/>
    </source>
</evidence>
<protein>
    <submittedName>
        <fullName evidence="2">Uncharacterized protein</fullName>
    </submittedName>
</protein>
<organism evidence="2 3">
    <name type="scientific">Parelaphostrongylus tenuis</name>
    <name type="common">Meningeal worm</name>
    <dbReference type="NCBI Taxonomy" id="148309"/>
    <lineage>
        <taxon>Eukaryota</taxon>
        <taxon>Metazoa</taxon>
        <taxon>Ecdysozoa</taxon>
        <taxon>Nematoda</taxon>
        <taxon>Chromadorea</taxon>
        <taxon>Rhabditida</taxon>
        <taxon>Rhabditina</taxon>
        <taxon>Rhabditomorpha</taxon>
        <taxon>Strongyloidea</taxon>
        <taxon>Metastrongylidae</taxon>
        <taxon>Parelaphostrongylus</taxon>
    </lineage>
</organism>
<keyword evidence="1" id="KW-0812">Transmembrane</keyword>
<keyword evidence="1" id="KW-0472">Membrane</keyword>
<keyword evidence="1" id="KW-1133">Transmembrane helix</keyword>
<feature type="transmembrane region" description="Helical" evidence="1">
    <location>
        <begin position="56"/>
        <end position="81"/>
    </location>
</feature>
<dbReference type="AlphaFoldDB" id="A0AAD5MX44"/>
<sequence>MGGSIRSNLLLHKCWLWWRHHACFVQQSEQQLFQALIETFGTSIYDQWPSTRRYKWLVSLICCLTGFVCGTLFTTEVSLLLRIAKDSD</sequence>
<evidence type="ECO:0000313" key="2">
    <source>
        <dbReference type="EMBL" id="KAJ1364448.1"/>
    </source>
</evidence>
<name>A0AAD5MX44_PARTN</name>
<gene>
    <name evidence="2" type="ORF">KIN20_024548</name>
</gene>
<evidence type="ECO:0000313" key="3">
    <source>
        <dbReference type="Proteomes" id="UP001196413"/>
    </source>
</evidence>
<proteinExistence type="predicted"/>
<dbReference type="EMBL" id="JAHQIW010004978">
    <property type="protein sequence ID" value="KAJ1364448.1"/>
    <property type="molecule type" value="Genomic_DNA"/>
</dbReference>
<keyword evidence="3" id="KW-1185">Reference proteome</keyword>
<comment type="caution">
    <text evidence="2">The sequence shown here is derived from an EMBL/GenBank/DDBJ whole genome shotgun (WGS) entry which is preliminary data.</text>
</comment>
<accession>A0AAD5MX44</accession>